<keyword evidence="4 7" id="KW-0665">Pyrimidine biosynthesis</keyword>
<feature type="binding site" evidence="7 9">
    <location>
        <position position="205"/>
    </location>
    <ligand>
        <name>substrate</name>
    </ligand>
</feature>
<evidence type="ECO:0000256" key="8">
    <source>
        <dbReference type="PIRSR" id="PIRSR614732-1"/>
    </source>
</evidence>
<gene>
    <name evidence="7 12" type="primary">pyrF</name>
    <name evidence="12" type="ORF">SULYE_0102</name>
</gene>
<comment type="caution">
    <text evidence="12">The sequence shown here is derived from an EMBL/GenBank/DDBJ whole genome shotgun (WGS) entry which is preliminary data.</text>
</comment>
<name>C4FHS4_9AQUI</name>
<dbReference type="AlphaFoldDB" id="C4FHS4"/>
<proteinExistence type="inferred from homology"/>
<feature type="active site" description="For OMPdecase activity" evidence="8">
    <location>
        <position position="62"/>
    </location>
</feature>
<feature type="binding site" evidence="7 9">
    <location>
        <position position="204"/>
    </location>
    <ligand>
        <name>substrate</name>
    </ligand>
</feature>
<dbReference type="RefSeq" id="WP_007545496.1">
    <property type="nucleotide sequence ID" value="NZ_ABZS01000006.1"/>
</dbReference>
<dbReference type="SMART" id="SM00934">
    <property type="entry name" value="OMPdecase"/>
    <property type="match status" value="1"/>
</dbReference>
<keyword evidence="13" id="KW-1185">Reference proteome</keyword>
<feature type="binding site" evidence="7 9">
    <location>
        <position position="9"/>
    </location>
    <ligand>
        <name>substrate</name>
    </ligand>
</feature>
<dbReference type="GO" id="GO:0004590">
    <property type="term" value="F:orotidine-5'-phosphate decarboxylase activity"/>
    <property type="evidence" value="ECO:0007669"/>
    <property type="project" value="UniProtKB-UniRule"/>
</dbReference>
<dbReference type="InterPro" id="IPR014732">
    <property type="entry name" value="OMPdecase"/>
</dbReference>
<feature type="binding site" evidence="7 9">
    <location>
        <position position="30"/>
    </location>
    <ligand>
        <name>substrate</name>
    </ligand>
</feature>
<dbReference type="GO" id="GO:0044205">
    <property type="term" value="P:'de novo' UMP biosynthetic process"/>
    <property type="evidence" value="ECO:0007669"/>
    <property type="project" value="UniProtKB-UniRule"/>
</dbReference>
<evidence type="ECO:0000256" key="4">
    <source>
        <dbReference type="ARBA" id="ARBA00022975"/>
    </source>
</evidence>
<evidence type="ECO:0000256" key="1">
    <source>
        <dbReference type="ARBA" id="ARBA00002356"/>
    </source>
</evidence>
<dbReference type="CDD" id="cd04725">
    <property type="entry name" value="OMP_decarboxylase_like"/>
    <property type="match status" value="1"/>
</dbReference>
<dbReference type="HAMAP" id="MF_01200_B">
    <property type="entry name" value="OMPdecase_type1_B"/>
    <property type="match status" value="1"/>
</dbReference>
<feature type="binding site" evidence="7 9">
    <location>
        <position position="114"/>
    </location>
    <ligand>
        <name>substrate</name>
    </ligand>
</feature>
<evidence type="ECO:0000259" key="11">
    <source>
        <dbReference type="SMART" id="SM00934"/>
    </source>
</evidence>
<dbReference type="Gene3D" id="3.20.20.70">
    <property type="entry name" value="Aldolase class I"/>
    <property type="match status" value="1"/>
</dbReference>
<evidence type="ECO:0000256" key="7">
    <source>
        <dbReference type="HAMAP-Rule" id="MF_01200"/>
    </source>
</evidence>
<dbReference type="EC" id="4.1.1.23" evidence="7"/>
<sequence>MKKLALALDVSDINQALGIVDEIQDKIIIKIGYNLFIKGGINFVKQIKDKGFEIFLDLKLHDIPNTVYNGVKAVSEIGVNYLTIHSLGGQEMIQQAVKAKEGTDLKILAVTILTSHDENYPKLLGSSLSVPDLAYRLADMAVSNGSDGIVCSSHEVKFLKEHIQKPFIAVVPGIRLTKEKTDDQTRIATPEEALRDGADIIVVGRPILKAQDRNKIIKEILSVIEEM</sequence>
<protein>
    <recommendedName>
        <fullName evidence="7">Orotidine 5'-phosphate decarboxylase</fullName>
        <ecNumber evidence="7">4.1.1.23</ecNumber>
    </recommendedName>
    <alternativeName>
        <fullName evidence="7">OMP decarboxylase</fullName>
        <shortName evidence="7">OMPDCase</shortName>
        <shortName evidence="7">OMPdecase</shortName>
    </alternativeName>
</protein>
<dbReference type="EMBL" id="ABZS01000006">
    <property type="protein sequence ID" value="EEP61364.1"/>
    <property type="molecule type" value="Genomic_DNA"/>
</dbReference>
<dbReference type="Proteomes" id="UP000005540">
    <property type="component" value="Unassembled WGS sequence"/>
</dbReference>
<keyword evidence="3 7" id="KW-0210">Decarboxylase</keyword>
<dbReference type="OrthoDB" id="9806203at2"/>
<feature type="binding site" evidence="7">
    <location>
        <begin position="57"/>
        <end position="66"/>
    </location>
    <ligand>
        <name>substrate</name>
    </ligand>
</feature>
<reference evidence="12 13" key="1">
    <citation type="submission" date="2009-04" db="EMBL/GenBank/DDBJ databases">
        <authorList>
            <person name="Reysenbach A.-L."/>
            <person name="Heidelberg J.F."/>
            <person name="Nelson W.C."/>
        </authorList>
    </citation>
    <scope>NUCLEOTIDE SEQUENCE [LARGE SCALE GENOMIC DNA]</scope>
    <source>
        <strain evidence="12 13">SS-5</strain>
    </source>
</reference>
<dbReference type="InterPro" id="IPR013785">
    <property type="entry name" value="Aldolase_TIM"/>
</dbReference>
<feature type="active site" description="For OMPdecase activity" evidence="8">
    <location>
        <position position="57"/>
    </location>
</feature>
<comment type="subunit">
    <text evidence="7">Homodimer.</text>
</comment>
<dbReference type="GO" id="GO:0006207">
    <property type="term" value="P:'de novo' pyrimidine nucleobase biosynthetic process"/>
    <property type="evidence" value="ECO:0007669"/>
    <property type="project" value="InterPro"/>
</dbReference>
<dbReference type="InterPro" id="IPR001754">
    <property type="entry name" value="OMPdeCOase_dom"/>
</dbReference>
<dbReference type="PANTHER" id="PTHR32119">
    <property type="entry name" value="OROTIDINE 5'-PHOSPHATE DECARBOXYLASE"/>
    <property type="match status" value="1"/>
</dbReference>
<dbReference type="InterPro" id="IPR011060">
    <property type="entry name" value="RibuloseP-bd_barrel"/>
</dbReference>
<comment type="catalytic activity">
    <reaction evidence="6 7 10">
        <text>orotidine 5'-phosphate + H(+) = UMP + CO2</text>
        <dbReference type="Rhea" id="RHEA:11596"/>
        <dbReference type="ChEBI" id="CHEBI:15378"/>
        <dbReference type="ChEBI" id="CHEBI:16526"/>
        <dbReference type="ChEBI" id="CHEBI:57538"/>
        <dbReference type="ChEBI" id="CHEBI:57865"/>
        <dbReference type="EC" id="4.1.1.23"/>
    </reaction>
</comment>
<evidence type="ECO:0000313" key="12">
    <source>
        <dbReference type="EMBL" id="EEP61364.1"/>
    </source>
</evidence>
<dbReference type="NCBIfam" id="TIGR01740">
    <property type="entry name" value="pyrF"/>
    <property type="match status" value="1"/>
</dbReference>
<dbReference type="NCBIfam" id="NF001273">
    <property type="entry name" value="PRK00230.1"/>
    <property type="match status" value="1"/>
</dbReference>
<dbReference type="GO" id="GO:0005829">
    <property type="term" value="C:cytosol"/>
    <property type="evidence" value="ECO:0007669"/>
    <property type="project" value="TreeGrafter"/>
</dbReference>
<evidence type="ECO:0000256" key="3">
    <source>
        <dbReference type="ARBA" id="ARBA00022793"/>
    </source>
</evidence>
<accession>C4FHS4</accession>
<evidence type="ECO:0000256" key="10">
    <source>
        <dbReference type="RuleBase" id="RU000512"/>
    </source>
</evidence>
<feature type="domain" description="Orotidine 5'-phosphate decarboxylase" evidence="11">
    <location>
        <begin position="3"/>
        <end position="220"/>
    </location>
</feature>
<feature type="binding site" evidence="7 9">
    <location>
        <position position="175"/>
    </location>
    <ligand>
        <name>substrate</name>
    </ligand>
</feature>
<feature type="binding site" evidence="7 9">
    <location>
        <position position="184"/>
    </location>
    <ligand>
        <name>substrate</name>
    </ligand>
</feature>
<keyword evidence="5 7" id="KW-0456">Lyase</keyword>
<evidence type="ECO:0000256" key="2">
    <source>
        <dbReference type="ARBA" id="ARBA00004861"/>
    </source>
</evidence>
<dbReference type="InterPro" id="IPR047596">
    <property type="entry name" value="OMPdecase_bac"/>
</dbReference>
<dbReference type="PROSITE" id="PS00156">
    <property type="entry name" value="OMPDECASE"/>
    <property type="match status" value="1"/>
</dbReference>
<comment type="pathway">
    <text evidence="2 7 10">Pyrimidine metabolism; UMP biosynthesis via de novo pathway; UMP from orotate: step 2/2.</text>
</comment>
<organism evidence="12 13">
    <name type="scientific">Sulfurihydrogenibium yellowstonense SS-5</name>
    <dbReference type="NCBI Taxonomy" id="432331"/>
    <lineage>
        <taxon>Bacteria</taxon>
        <taxon>Pseudomonadati</taxon>
        <taxon>Aquificota</taxon>
        <taxon>Aquificia</taxon>
        <taxon>Aquificales</taxon>
        <taxon>Hydrogenothermaceae</taxon>
        <taxon>Sulfurihydrogenibium</taxon>
    </lineage>
</organism>
<dbReference type="SUPFAM" id="SSF51366">
    <property type="entry name" value="Ribulose-phoshate binding barrel"/>
    <property type="match status" value="1"/>
</dbReference>
<comment type="function">
    <text evidence="1 7">Catalyzes the decarboxylation of orotidine 5'-monophosphate (OMP) to uridine 5'-monophosphate (UMP).</text>
</comment>
<dbReference type="UniPathway" id="UPA00070">
    <property type="reaction ID" value="UER00120"/>
</dbReference>
<feature type="active site" description="Proton donor" evidence="7">
    <location>
        <position position="59"/>
    </location>
</feature>
<dbReference type="InterPro" id="IPR018089">
    <property type="entry name" value="OMPdecase_AS"/>
</dbReference>
<dbReference type="PANTHER" id="PTHR32119:SF2">
    <property type="entry name" value="OROTIDINE 5'-PHOSPHATE DECARBOXYLASE"/>
    <property type="match status" value="1"/>
</dbReference>
<dbReference type="Pfam" id="PF00215">
    <property type="entry name" value="OMPdecase"/>
    <property type="match status" value="1"/>
</dbReference>
<evidence type="ECO:0000256" key="9">
    <source>
        <dbReference type="PIRSR" id="PIRSR614732-2"/>
    </source>
</evidence>
<evidence type="ECO:0000313" key="13">
    <source>
        <dbReference type="Proteomes" id="UP000005540"/>
    </source>
</evidence>
<feature type="active site" description="For OMPdecase activity" evidence="8">
    <location>
        <position position="59"/>
    </location>
</feature>
<comment type="similarity">
    <text evidence="7">Belongs to the OMP decarboxylase family. Type 1 subfamily.</text>
</comment>
<evidence type="ECO:0000256" key="5">
    <source>
        <dbReference type="ARBA" id="ARBA00023239"/>
    </source>
</evidence>
<evidence type="ECO:0000256" key="6">
    <source>
        <dbReference type="ARBA" id="ARBA00049157"/>
    </source>
</evidence>